<evidence type="ECO:0000259" key="10">
    <source>
        <dbReference type="PROSITE" id="PS00906"/>
    </source>
</evidence>
<comment type="catalytic activity">
    <reaction evidence="7 8">
        <text>uroporphyrinogen III + 4 H(+) = coproporphyrinogen III + 4 CO2</text>
        <dbReference type="Rhea" id="RHEA:19865"/>
        <dbReference type="ChEBI" id="CHEBI:15378"/>
        <dbReference type="ChEBI" id="CHEBI:16526"/>
        <dbReference type="ChEBI" id="CHEBI:57308"/>
        <dbReference type="ChEBI" id="CHEBI:57309"/>
        <dbReference type="EC" id="4.1.1.37"/>
    </reaction>
</comment>
<evidence type="ECO:0000256" key="3">
    <source>
        <dbReference type="ARBA" id="ARBA00012288"/>
    </source>
</evidence>
<keyword evidence="12" id="KW-1185">Reference proteome</keyword>
<dbReference type="SUPFAM" id="SSF51726">
    <property type="entry name" value="UROD/MetE-like"/>
    <property type="match status" value="1"/>
</dbReference>
<dbReference type="Pfam" id="PF01208">
    <property type="entry name" value="URO-D"/>
    <property type="match status" value="1"/>
</dbReference>
<dbReference type="EC" id="4.1.1.37" evidence="3 7"/>
<comment type="caution">
    <text evidence="7">Lacks conserved residue(s) required for the propagation of feature annotation.</text>
</comment>
<keyword evidence="7" id="KW-0963">Cytoplasm</keyword>
<keyword evidence="6 7" id="KW-0627">Porphyrin biosynthesis</keyword>
<feature type="site" description="Transition state stabilizer" evidence="7">
    <location>
        <position position="80"/>
    </location>
</feature>
<sequence>MVSSVSGGSQPLLQVLHGHPQSRPPIWFMRQAGRYLKEYRDVRARHPGFIEFCLTPEDAAEVTLQPIRRFGMDAAILFADILLIPHAMGQNVRFVKGEGPKLEPVVSADLMKTLSADKAAERLSPVYETVRLVRAGLDDDKTLIGFAGSPWTVATYMINGQGTKDPSAARQLFYREPQMVRDLMAMLVSATADYLIAQAEAGADALKLFDSWAAGLPENVFRELCLEANMEIARRVREKTDVPILYFPKGAGALYEAVAIEGSFEGLAMDTQMPMEWAKKTLSPHVALQGGLDPLLVVEGGKAMREAVEYLVKTFDGVPYILNLGHGFVPETPPEHVAEVVKIVRGD</sequence>
<dbReference type="PROSITE" id="PS00906">
    <property type="entry name" value="UROD_1"/>
    <property type="match status" value="1"/>
</dbReference>
<evidence type="ECO:0000256" key="7">
    <source>
        <dbReference type="HAMAP-Rule" id="MF_00218"/>
    </source>
</evidence>
<evidence type="ECO:0000313" key="12">
    <source>
        <dbReference type="Proteomes" id="UP001595607"/>
    </source>
</evidence>
<evidence type="ECO:0000256" key="1">
    <source>
        <dbReference type="ARBA" id="ARBA00004804"/>
    </source>
</evidence>
<keyword evidence="5 7" id="KW-0456">Lyase</keyword>
<proteinExistence type="inferred from homology"/>
<dbReference type="PANTHER" id="PTHR21091:SF169">
    <property type="entry name" value="UROPORPHYRINOGEN DECARBOXYLASE"/>
    <property type="match status" value="1"/>
</dbReference>
<comment type="subcellular location">
    <subcellularLocation>
        <location evidence="7">Cytoplasm</location>
    </subcellularLocation>
</comment>
<name>A0ABV7M9D0_9PROT</name>
<evidence type="ECO:0000256" key="2">
    <source>
        <dbReference type="ARBA" id="ARBA00009935"/>
    </source>
</evidence>
<dbReference type="GO" id="GO:0004853">
    <property type="term" value="F:uroporphyrinogen decarboxylase activity"/>
    <property type="evidence" value="ECO:0007669"/>
    <property type="project" value="UniProtKB-EC"/>
</dbReference>
<comment type="caution">
    <text evidence="11">The sequence shown here is derived from an EMBL/GenBank/DDBJ whole genome shotgun (WGS) entry which is preliminary data.</text>
</comment>
<dbReference type="Proteomes" id="UP001595607">
    <property type="component" value="Unassembled WGS sequence"/>
</dbReference>
<comment type="subunit">
    <text evidence="7">Homodimer.</text>
</comment>
<protein>
    <recommendedName>
        <fullName evidence="3 7">Uroporphyrinogen decarboxylase</fullName>
        <shortName evidence="7">UPD</shortName>
        <shortName evidence="7">URO-D</shortName>
        <ecNumber evidence="3 7">4.1.1.37</ecNumber>
    </recommendedName>
</protein>
<evidence type="ECO:0000256" key="5">
    <source>
        <dbReference type="ARBA" id="ARBA00023239"/>
    </source>
</evidence>
<feature type="domain" description="Uroporphyrinogen decarboxylase (URO-D)" evidence="10">
    <location>
        <begin position="25"/>
        <end position="34"/>
    </location>
</feature>
<dbReference type="PANTHER" id="PTHR21091">
    <property type="entry name" value="METHYLTETRAHYDROFOLATE:HOMOCYSTEINE METHYLTRANSFERASE RELATED"/>
    <property type="match status" value="1"/>
</dbReference>
<dbReference type="NCBIfam" id="TIGR01464">
    <property type="entry name" value="hemE"/>
    <property type="match status" value="1"/>
</dbReference>
<evidence type="ECO:0000256" key="6">
    <source>
        <dbReference type="ARBA" id="ARBA00023244"/>
    </source>
</evidence>
<accession>A0ABV7M9D0</accession>
<evidence type="ECO:0000256" key="4">
    <source>
        <dbReference type="ARBA" id="ARBA00022793"/>
    </source>
</evidence>
<feature type="binding site" evidence="7">
    <location>
        <position position="156"/>
    </location>
    <ligand>
        <name>substrate</name>
    </ligand>
</feature>
<dbReference type="RefSeq" id="WP_189573960.1">
    <property type="nucleotide sequence ID" value="NZ_BMXU01000001.1"/>
</dbReference>
<dbReference type="HAMAP" id="MF_00218">
    <property type="entry name" value="URO_D"/>
    <property type="match status" value="1"/>
</dbReference>
<dbReference type="EMBL" id="JBHRVA010000002">
    <property type="protein sequence ID" value="MFC3301981.1"/>
    <property type="molecule type" value="Genomic_DNA"/>
</dbReference>
<reference evidence="12" key="1">
    <citation type="journal article" date="2019" name="Int. J. Syst. Evol. Microbiol.">
        <title>The Global Catalogue of Microorganisms (GCM) 10K type strain sequencing project: providing services to taxonomists for standard genome sequencing and annotation.</title>
        <authorList>
            <consortium name="The Broad Institute Genomics Platform"/>
            <consortium name="The Broad Institute Genome Sequencing Center for Infectious Disease"/>
            <person name="Wu L."/>
            <person name="Ma J."/>
        </authorList>
    </citation>
    <scope>NUCLEOTIDE SEQUENCE [LARGE SCALE GENOMIC DNA]</scope>
    <source>
        <strain evidence="12">KCTC 22245</strain>
    </source>
</reference>
<feature type="binding site" evidence="7">
    <location>
        <position position="326"/>
    </location>
    <ligand>
        <name>substrate</name>
    </ligand>
</feature>
<comment type="pathway">
    <text evidence="1 7 8">Porphyrin-containing compound metabolism; protoporphyrin-IX biosynthesis; coproporphyrinogen-III from 5-aminolevulinate: step 4/4.</text>
</comment>
<evidence type="ECO:0000313" key="11">
    <source>
        <dbReference type="EMBL" id="MFC3301981.1"/>
    </source>
</evidence>
<dbReference type="InterPro" id="IPR000257">
    <property type="entry name" value="Uroporphyrinogen_deCOase"/>
</dbReference>
<dbReference type="Gene3D" id="3.20.20.210">
    <property type="match status" value="1"/>
</dbReference>
<organism evidence="11 12">
    <name type="scientific">Parvularcula lutaonensis</name>
    <dbReference type="NCBI Taxonomy" id="491923"/>
    <lineage>
        <taxon>Bacteria</taxon>
        <taxon>Pseudomonadati</taxon>
        <taxon>Pseudomonadota</taxon>
        <taxon>Alphaproteobacteria</taxon>
        <taxon>Parvularculales</taxon>
        <taxon>Parvularculaceae</taxon>
        <taxon>Parvularcula</taxon>
    </lineage>
</organism>
<evidence type="ECO:0000256" key="8">
    <source>
        <dbReference type="RuleBase" id="RU000554"/>
    </source>
</evidence>
<evidence type="ECO:0000256" key="9">
    <source>
        <dbReference type="RuleBase" id="RU004169"/>
    </source>
</evidence>
<keyword evidence="4 7" id="KW-0210">Decarboxylase</keyword>
<dbReference type="InterPro" id="IPR006361">
    <property type="entry name" value="Uroporphyrinogen_deCO2ase_HemE"/>
</dbReference>
<dbReference type="InterPro" id="IPR038071">
    <property type="entry name" value="UROD/MetE-like_sf"/>
</dbReference>
<comment type="similarity">
    <text evidence="2 7 9">Belongs to the uroporphyrinogen decarboxylase family.</text>
</comment>
<feature type="binding site" evidence="7">
    <location>
        <begin position="30"/>
        <end position="34"/>
    </location>
    <ligand>
        <name>substrate</name>
    </ligand>
</feature>
<comment type="function">
    <text evidence="7">Catalyzes the decarboxylation of four acetate groups of uroporphyrinogen-III to yield coproporphyrinogen-III.</text>
</comment>
<feature type="binding site" evidence="7">
    <location>
        <position position="211"/>
    </location>
    <ligand>
        <name>substrate</name>
    </ligand>
</feature>
<gene>
    <name evidence="7 11" type="primary">hemE</name>
    <name evidence="11" type="ORF">ACFONP_04475</name>
</gene>
<feature type="binding site" evidence="7">
    <location>
        <position position="80"/>
    </location>
    <ligand>
        <name>substrate</name>
    </ligand>
</feature>
<dbReference type="CDD" id="cd00717">
    <property type="entry name" value="URO-D"/>
    <property type="match status" value="1"/>
</dbReference>